<reference evidence="4" key="1">
    <citation type="journal article" date="2019" name="Int. J. Syst. Evol. Microbiol.">
        <title>The Global Catalogue of Microorganisms (GCM) 10K type strain sequencing project: providing services to taxonomists for standard genome sequencing and annotation.</title>
        <authorList>
            <consortium name="The Broad Institute Genomics Platform"/>
            <consortium name="The Broad Institute Genome Sequencing Center for Infectious Disease"/>
            <person name="Wu L."/>
            <person name="Ma J."/>
        </authorList>
    </citation>
    <scope>NUCLEOTIDE SEQUENCE [LARGE SCALE GENOMIC DNA]</scope>
    <source>
        <strain evidence="4">DFY28</strain>
    </source>
</reference>
<dbReference type="RefSeq" id="WP_377281061.1">
    <property type="nucleotide sequence ID" value="NZ_JBHRSI010000003.1"/>
</dbReference>
<dbReference type="Proteomes" id="UP001597237">
    <property type="component" value="Unassembled WGS sequence"/>
</dbReference>
<feature type="domain" description="GIY-YIG" evidence="2">
    <location>
        <begin position="1"/>
        <end position="76"/>
    </location>
</feature>
<protein>
    <submittedName>
        <fullName evidence="3">GIY-YIG nuclease family protein</fullName>
    </submittedName>
</protein>
<dbReference type="CDD" id="cd10448">
    <property type="entry name" value="GIY-YIG_unchar_3"/>
    <property type="match status" value="1"/>
</dbReference>
<evidence type="ECO:0000256" key="1">
    <source>
        <dbReference type="ARBA" id="ARBA00007435"/>
    </source>
</evidence>
<dbReference type="InterPro" id="IPR050190">
    <property type="entry name" value="UPF0213_domain"/>
</dbReference>
<evidence type="ECO:0000259" key="2">
    <source>
        <dbReference type="PROSITE" id="PS50164"/>
    </source>
</evidence>
<dbReference type="Gene3D" id="3.40.1440.10">
    <property type="entry name" value="GIY-YIG endonuclease"/>
    <property type="match status" value="1"/>
</dbReference>
<keyword evidence="4" id="KW-1185">Reference proteome</keyword>
<sequence length="99" mass="11936">MFYTYIMASQRNGTLSTGSTDNLPKRVYEHKEAARHGFTQKYGVTMLVWFEGHETRAGAFRRERQIKEWRRKWKLRLIEEQNPTWRDLNDDLNNLLPFS</sequence>
<gene>
    <name evidence="3" type="ORF">ACFSC0_01800</name>
</gene>
<comment type="similarity">
    <text evidence="1">Belongs to the UPF0213 family.</text>
</comment>
<dbReference type="EMBL" id="JBHUEY010000001">
    <property type="protein sequence ID" value="MFD1782111.1"/>
    <property type="molecule type" value="Genomic_DNA"/>
</dbReference>
<dbReference type="PROSITE" id="PS50164">
    <property type="entry name" value="GIY_YIG"/>
    <property type="match status" value="1"/>
</dbReference>
<dbReference type="InterPro" id="IPR035901">
    <property type="entry name" value="GIY-YIG_endonuc_sf"/>
</dbReference>
<accession>A0ABW4MWY7</accession>
<comment type="caution">
    <text evidence="3">The sequence shown here is derived from an EMBL/GenBank/DDBJ whole genome shotgun (WGS) entry which is preliminary data.</text>
</comment>
<dbReference type="SUPFAM" id="SSF82771">
    <property type="entry name" value="GIY-YIG endonuclease"/>
    <property type="match status" value="1"/>
</dbReference>
<dbReference type="Pfam" id="PF01541">
    <property type="entry name" value="GIY-YIG"/>
    <property type="match status" value="1"/>
</dbReference>
<dbReference type="InterPro" id="IPR000305">
    <property type="entry name" value="GIY-YIG_endonuc"/>
</dbReference>
<organism evidence="3 4">
    <name type="scientific">Phenylobacterium terrae</name>
    <dbReference type="NCBI Taxonomy" id="2665495"/>
    <lineage>
        <taxon>Bacteria</taxon>
        <taxon>Pseudomonadati</taxon>
        <taxon>Pseudomonadota</taxon>
        <taxon>Alphaproteobacteria</taxon>
        <taxon>Caulobacterales</taxon>
        <taxon>Caulobacteraceae</taxon>
        <taxon>Phenylobacterium</taxon>
    </lineage>
</organism>
<proteinExistence type="inferred from homology"/>
<dbReference type="PANTHER" id="PTHR34477">
    <property type="entry name" value="UPF0213 PROTEIN YHBQ"/>
    <property type="match status" value="1"/>
</dbReference>
<name>A0ABW4MWY7_9CAUL</name>
<evidence type="ECO:0000313" key="3">
    <source>
        <dbReference type="EMBL" id="MFD1782111.1"/>
    </source>
</evidence>
<dbReference type="PANTHER" id="PTHR34477:SF5">
    <property type="entry name" value="BSL5627 PROTEIN"/>
    <property type="match status" value="1"/>
</dbReference>
<evidence type="ECO:0000313" key="4">
    <source>
        <dbReference type="Proteomes" id="UP001597237"/>
    </source>
</evidence>